<dbReference type="AlphaFoldDB" id="A0A7U4DQR0"/>
<keyword evidence="1" id="KW-0472">Membrane</keyword>
<organism evidence="2 3">
    <name type="scientific">Desulfobulbus propionicus (strain ATCC 33891 / DSM 2032 / VKM B-1956 / 1pr3)</name>
    <dbReference type="NCBI Taxonomy" id="577650"/>
    <lineage>
        <taxon>Bacteria</taxon>
        <taxon>Pseudomonadati</taxon>
        <taxon>Thermodesulfobacteriota</taxon>
        <taxon>Desulfobulbia</taxon>
        <taxon>Desulfobulbales</taxon>
        <taxon>Desulfobulbaceae</taxon>
        <taxon>Desulfobulbus</taxon>
    </lineage>
</organism>
<dbReference type="Proteomes" id="UP000006365">
    <property type="component" value="Chromosome"/>
</dbReference>
<dbReference type="KEGG" id="dpr:Despr_3277"/>
<evidence type="ECO:0000313" key="3">
    <source>
        <dbReference type="Proteomes" id="UP000006365"/>
    </source>
</evidence>
<keyword evidence="3" id="KW-1185">Reference proteome</keyword>
<accession>A0A7U4DQR0</accession>
<keyword evidence="1" id="KW-1133">Transmembrane helix</keyword>
<evidence type="ECO:0008006" key="4">
    <source>
        <dbReference type="Google" id="ProtNLM"/>
    </source>
</evidence>
<evidence type="ECO:0000256" key="1">
    <source>
        <dbReference type="SAM" id="Phobius"/>
    </source>
</evidence>
<dbReference type="RefSeq" id="WP_015725928.1">
    <property type="nucleotide sequence ID" value="NC_014972.1"/>
</dbReference>
<proteinExistence type="predicted"/>
<dbReference type="EMBL" id="CP002364">
    <property type="protein sequence ID" value="ADW19404.1"/>
    <property type="molecule type" value="Genomic_DNA"/>
</dbReference>
<name>A0A7U4DQR0_DESPD</name>
<reference evidence="2 3" key="1">
    <citation type="journal article" date="2011" name="Stand. Genomic Sci.">
        <title>Complete genome sequence of Desulfobulbus propionicus type strain (1pr3).</title>
        <authorList>
            <person name="Pagani I."/>
            <person name="Lapidus A."/>
            <person name="Nolan M."/>
            <person name="Lucas S."/>
            <person name="Hammon N."/>
            <person name="Deshpande S."/>
            <person name="Cheng J.F."/>
            <person name="Chertkov O."/>
            <person name="Davenport K."/>
            <person name="Tapia R."/>
            <person name="Han C."/>
            <person name="Goodwin L."/>
            <person name="Pitluck S."/>
            <person name="Liolios K."/>
            <person name="Mavromatis K."/>
            <person name="Ivanova N."/>
            <person name="Mikhailova N."/>
            <person name="Pati A."/>
            <person name="Chen A."/>
            <person name="Palaniappan K."/>
            <person name="Land M."/>
            <person name="Hauser L."/>
            <person name="Chang Y.J."/>
            <person name="Jeffries C.D."/>
            <person name="Detter J.C."/>
            <person name="Brambilla E."/>
            <person name="Kannan K.P."/>
            <person name="Djao O.D."/>
            <person name="Rohde M."/>
            <person name="Pukall R."/>
            <person name="Spring S."/>
            <person name="Goker M."/>
            <person name="Sikorski J."/>
            <person name="Woyke T."/>
            <person name="Bristow J."/>
            <person name="Eisen J.A."/>
            <person name="Markowitz V."/>
            <person name="Hugenholtz P."/>
            <person name="Kyrpides N.C."/>
            <person name="Klenk H.P."/>
        </authorList>
    </citation>
    <scope>NUCLEOTIDE SEQUENCE [LARGE SCALE GENOMIC DNA]</scope>
    <source>
        <strain evidence="3">ATCC 33891 / DSM 2032 / 1pr3</strain>
    </source>
</reference>
<feature type="transmembrane region" description="Helical" evidence="1">
    <location>
        <begin position="66"/>
        <end position="88"/>
    </location>
</feature>
<protein>
    <recommendedName>
        <fullName evidence="4">Thymidylate kinase-like domain-containing protein</fullName>
    </recommendedName>
</protein>
<keyword evidence="1" id="KW-0812">Transmembrane</keyword>
<gene>
    <name evidence="2" type="ordered locus">Despr_3277</name>
</gene>
<evidence type="ECO:0000313" key="2">
    <source>
        <dbReference type="EMBL" id="ADW19404.1"/>
    </source>
</evidence>
<sequence length="222" mass="25311">MNSLPPTLLIVGTDLAGKDHCANVLADAAHKDGIRLERRRGAFSARPDRRRSSEHKSRLRLGMERLFLAILPLHLPVLPYVCALLIWWDIRRFQPPASGTVMVVSHTALRLLAFALGHRFERVEDIRLPLLVDRSLRRIVPATGARTVVLDIDHATRAARLAGRRRRGTLDYFDRYMGIDPLRSERIERFLLWLGTTYLQATLIENNDLGDSELLARLLSLR</sequence>